<protein>
    <submittedName>
        <fullName evidence="10">Exopolysaccharide biosynthesis polyprenyl glycosylphosphotransferase</fullName>
    </submittedName>
</protein>
<dbReference type="PANTHER" id="PTHR30576:SF0">
    <property type="entry name" value="UNDECAPRENYL-PHOSPHATE N-ACETYLGALACTOSAMINYL 1-PHOSPHATE TRANSFERASE-RELATED"/>
    <property type="match status" value="1"/>
</dbReference>
<name>A0A397P3V5_9SPHN</name>
<feature type="transmembrane region" description="Helical" evidence="8">
    <location>
        <begin position="98"/>
        <end position="117"/>
    </location>
</feature>
<evidence type="ECO:0000256" key="4">
    <source>
        <dbReference type="ARBA" id="ARBA00022692"/>
    </source>
</evidence>
<keyword evidence="7" id="KW-0270">Exopolysaccharide synthesis</keyword>
<dbReference type="InterPro" id="IPR017475">
    <property type="entry name" value="EPS_sugar_tfrase"/>
</dbReference>
<feature type="transmembrane region" description="Helical" evidence="8">
    <location>
        <begin position="31"/>
        <end position="53"/>
    </location>
</feature>
<accession>A0A397P3V5</accession>
<keyword evidence="6 8" id="KW-0472">Membrane</keyword>
<evidence type="ECO:0000256" key="1">
    <source>
        <dbReference type="ARBA" id="ARBA00004141"/>
    </source>
</evidence>
<dbReference type="GO" id="GO:0000271">
    <property type="term" value="P:polysaccharide biosynthetic process"/>
    <property type="evidence" value="ECO:0007669"/>
    <property type="project" value="UniProtKB-KW"/>
</dbReference>
<evidence type="ECO:0000256" key="2">
    <source>
        <dbReference type="ARBA" id="ARBA00006464"/>
    </source>
</evidence>
<evidence type="ECO:0000256" key="7">
    <source>
        <dbReference type="ARBA" id="ARBA00023169"/>
    </source>
</evidence>
<dbReference type="Proteomes" id="UP000266568">
    <property type="component" value="Unassembled WGS sequence"/>
</dbReference>
<feature type="transmembrane region" description="Helical" evidence="8">
    <location>
        <begin position="276"/>
        <end position="297"/>
    </location>
</feature>
<evidence type="ECO:0000256" key="6">
    <source>
        <dbReference type="ARBA" id="ARBA00023136"/>
    </source>
</evidence>
<dbReference type="AlphaFoldDB" id="A0A397P3V5"/>
<gene>
    <name evidence="10" type="ORF">DFR49_1760</name>
</gene>
<dbReference type="InterPro" id="IPR003362">
    <property type="entry name" value="Bact_transf"/>
</dbReference>
<dbReference type="OrthoDB" id="9808602at2"/>
<evidence type="ECO:0000256" key="8">
    <source>
        <dbReference type="SAM" id="Phobius"/>
    </source>
</evidence>
<feature type="transmembrane region" description="Helical" evidence="8">
    <location>
        <begin position="65"/>
        <end position="86"/>
    </location>
</feature>
<feature type="domain" description="Bacterial sugar transferase" evidence="9">
    <location>
        <begin position="271"/>
        <end position="459"/>
    </location>
</feature>
<dbReference type="EMBL" id="QXDC01000003">
    <property type="protein sequence ID" value="RIA43538.1"/>
    <property type="molecule type" value="Genomic_DNA"/>
</dbReference>
<keyword evidence="4 8" id="KW-0812">Transmembrane</keyword>
<dbReference type="NCBIfam" id="TIGR03025">
    <property type="entry name" value="EPS_sugtrans"/>
    <property type="match status" value="1"/>
</dbReference>
<dbReference type="Pfam" id="PF02397">
    <property type="entry name" value="Bac_transf"/>
    <property type="match status" value="1"/>
</dbReference>
<keyword evidence="5 8" id="KW-1133">Transmembrane helix</keyword>
<evidence type="ECO:0000256" key="3">
    <source>
        <dbReference type="ARBA" id="ARBA00022679"/>
    </source>
</evidence>
<evidence type="ECO:0000256" key="5">
    <source>
        <dbReference type="ARBA" id="ARBA00022989"/>
    </source>
</evidence>
<comment type="similarity">
    <text evidence="2">Belongs to the bacterial sugar transferase family.</text>
</comment>
<feature type="transmembrane region" description="Helical" evidence="8">
    <location>
        <begin position="123"/>
        <end position="146"/>
    </location>
</feature>
<dbReference type="GO" id="GO:0016780">
    <property type="term" value="F:phosphotransferase activity, for other substituted phosphate groups"/>
    <property type="evidence" value="ECO:0007669"/>
    <property type="project" value="TreeGrafter"/>
</dbReference>
<sequence length="464" mass="51665">MNLQLFNSVISSVTPSSARGRHQPKRLHVRLFIYLILLDVACILSAYGLAPLLNDMPYSSNRLEVVIGALLPVYIFTAANAGAYSSELIQHRFRSARLAVQAMVLAVGFLLLVAFALKASAHFSRLTFSVGAMMSVLLLAISRYWFMRHATQIIGGNPFGVVLLVDTDRPLPRGDYTAQISTKGYFDPDSDDPDMYDRLAHVLDGANRVVVACDPGRRLSWANALRGANIQGEIVAPELDQLMPLGIGRQGGRATVIVSTGPLGLFDRAIKRAFDLAVAITVLIILSPLLLLVAIAIKFDSPGSLLFRQVRIGRGNKMFEMLKFRSMRVDGCDALGNQSTIRGDKRITRVGAIIRKTSIDELPQLFNVLKGDMSIVGPRPHALGSRAADKLFWEIDSRYWRRHATKPGLTGLAQIRGYRGATHHEDDLVNRLHSDLEYLDHWSIWRDIRIILQTFRVLFHRNAY</sequence>
<evidence type="ECO:0000313" key="10">
    <source>
        <dbReference type="EMBL" id="RIA43538.1"/>
    </source>
</evidence>
<evidence type="ECO:0000313" key="11">
    <source>
        <dbReference type="Proteomes" id="UP000266568"/>
    </source>
</evidence>
<keyword evidence="3 10" id="KW-0808">Transferase</keyword>
<comment type="caution">
    <text evidence="10">The sequence shown here is derived from an EMBL/GenBank/DDBJ whole genome shotgun (WGS) entry which is preliminary data.</text>
</comment>
<comment type="subcellular location">
    <subcellularLocation>
        <location evidence="1">Membrane</location>
        <topology evidence="1">Multi-pass membrane protein</topology>
    </subcellularLocation>
</comment>
<evidence type="ECO:0000259" key="9">
    <source>
        <dbReference type="Pfam" id="PF02397"/>
    </source>
</evidence>
<dbReference type="PANTHER" id="PTHR30576">
    <property type="entry name" value="COLANIC BIOSYNTHESIS UDP-GLUCOSE LIPID CARRIER TRANSFERASE"/>
    <property type="match status" value="1"/>
</dbReference>
<dbReference type="GO" id="GO:0016020">
    <property type="term" value="C:membrane"/>
    <property type="evidence" value="ECO:0007669"/>
    <property type="project" value="UniProtKB-SubCell"/>
</dbReference>
<keyword evidence="11" id="KW-1185">Reference proteome</keyword>
<proteinExistence type="inferred from homology"/>
<reference evidence="10 11" key="1">
    <citation type="submission" date="2018-08" db="EMBL/GenBank/DDBJ databases">
        <title>Genomic Encyclopedia of Type Strains, Phase IV (KMG-IV): sequencing the most valuable type-strain genomes for metagenomic binning, comparative biology and taxonomic classification.</title>
        <authorList>
            <person name="Goeker M."/>
        </authorList>
    </citation>
    <scope>NUCLEOTIDE SEQUENCE [LARGE SCALE GENOMIC DNA]</scope>
    <source>
        <strain evidence="10 11">DSM 25527</strain>
    </source>
</reference>
<organism evidence="10 11">
    <name type="scientific">Hephaestia caeni</name>
    <dbReference type="NCBI Taxonomy" id="645617"/>
    <lineage>
        <taxon>Bacteria</taxon>
        <taxon>Pseudomonadati</taxon>
        <taxon>Pseudomonadota</taxon>
        <taxon>Alphaproteobacteria</taxon>
        <taxon>Sphingomonadales</taxon>
        <taxon>Sphingomonadaceae</taxon>
        <taxon>Hephaestia</taxon>
    </lineage>
</organism>
<dbReference type="Pfam" id="PF13727">
    <property type="entry name" value="CoA_binding_3"/>
    <property type="match status" value="1"/>
</dbReference>